<dbReference type="GO" id="GO:0007165">
    <property type="term" value="P:signal transduction"/>
    <property type="evidence" value="ECO:0007669"/>
    <property type="project" value="TreeGrafter"/>
</dbReference>
<dbReference type="CDD" id="cd06782">
    <property type="entry name" value="cpPDZ_CPP-like"/>
    <property type="match status" value="1"/>
</dbReference>
<dbReference type="GO" id="GO:0004252">
    <property type="term" value="F:serine-type endopeptidase activity"/>
    <property type="evidence" value="ECO:0007669"/>
    <property type="project" value="UniProtKB-EC"/>
</dbReference>
<evidence type="ECO:0000313" key="8">
    <source>
        <dbReference type="EMBL" id="ARU47781.1"/>
    </source>
</evidence>
<dbReference type="InterPro" id="IPR001478">
    <property type="entry name" value="PDZ"/>
</dbReference>
<dbReference type="Proteomes" id="UP000196005">
    <property type="component" value="Chromosome"/>
</dbReference>
<feature type="chain" id="PRO_5012665846" evidence="6">
    <location>
        <begin position="20"/>
        <end position="386"/>
    </location>
</feature>
<organism evidence="8 9">
    <name type="scientific">Sulfurospirillum diekertiae</name>
    <dbReference type="NCBI Taxonomy" id="1854492"/>
    <lineage>
        <taxon>Bacteria</taxon>
        <taxon>Pseudomonadati</taxon>
        <taxon>Campylobacterota</taxon>
        <taxon>Epsilonproteobacteria</taxon>
        <taxon>Campylobacterales</taxon>
        <taxon>Sulfurospirillaceae</taxon>
        <taxon>Sulfurospirillum</taxon>
    </lineage>
</organism>
<accession>A0A1Y0HI59</accession>
<protein>
    <submittedName>
        <fullName evidence="8">Carboxy-terminal processing protease CtpA</fullName>
        <ecNumber evidence="8">3.4.21.102</ecNumber>
    </submittedName>
</protein>
<gene>
    <name evidence="8" type="ORF">Sdiek1_0612</name>
</gene>
<dbReference type="NCBIfam" id="TIGR00225">
    <property type="entry name" value="prc"/>
    <property type="match status" value="1"/>
</dbReference>
<dbReference type="InterPro" id="IPR041489">
    <property type="entry name" value="PDZ_6"/>
</dbReference>
<dbReference type="Gene3D" id="3.90.226.10">
    <property type="entry name" value="2-enoyl-CoA Hydratase, Chain A, domain 1"/>
    <property type="match status" value="1"/>
</dbReference>
<dbReference type="SUPFAM" id="SSF52096">
    <property type="entry name" value="ClpP/crotonase"/>
    <property type="match status" value="1"/>
</dbReference>
<dbReference type="InterPro" id="IPR029045">
    <property type="entry name" value="ClpP/crotonase-like_dom_sf"/>
</dbReference>
<keyword evidence="3 5" id="KW-0378">Hydrolase</keyword>
<keyword evidence="6" id="KW-0732">Signal</keyword>
<dbReference type="GO" id="GO:0030288">
    <property type="term" value="C:outer membrane-bounded periplasmic space"/>
    <property type="evidence" value="ECO:0007669"/>
    <property type="project" value="TreeGrafter"/>
</dbReference>
<evidence type="ECO:0000256" key="2">
    <source>
        <dbReference type="ARBA" id="ARBA00022670"/>
    </source>
</evidence>
<dbReference type="GO" id="GO:0006508">
    <property type="term" value="P:proteolysis"/>
    <property type="evidence" value="ECO:0007669"/>
    <property type="project" value="UniProtKB-KW"/>
</dbReference>
<feature type="domain" description="PDZ" evidence="7">
    <location>
        <begin position="76"/>
        <end position="145"/>
    </location>
</feature>
<dbReference type="SMART" id="SM00228">
    <property type="entry name" value="PDZ"/>
    <property type="match status" value="1"/>
</dbReference>
<name>A0A1Y0HI59_9BACT</name>
<dbReference type="Gene3D" id="2.30.42.10">
    <property type="match status" value="1"/>
</dbReference>
<evidence type="ECO:0000256" key="1">
    <source>
        <dbReference type="ARBA" id="ARBA00009179"/>
    </source>
</evidence>
<dbReference type="EMBL" id="CP021416">
    <property type="protein sequence ID" value="ARU47781.1"/>
    <property type="molecule type" value="Genomic_DNA"/>
</dbReference>
<dbReference type="Pfam" id="PF03572">
    <property type="entry name" value="Peptidase_S41"/>
    <property type="match status" value="1"/>
</dbReference>
<evidence type="ECO:0000256" key="6">
    <source>
        <dbReference type="SAM" id="SignalP"/>
    </source>
</evidence>
<dbReference type="PROSITE" id="PS50106">
    <property type="entry name" value="PDZ"/>
    <property type="match status" value="1"/>
</dbReference>
<dbReference type="AlphaFoldDB" id="A0A1Y0HI59"/>
<dbReference type="EC" id="3.4.21.102" evidence="8"/>
<comment type="similarity">
    <text evidence="1 5">Belongs to the peptidase S41A family.</text>
</comment>
<feature type="signal peptide" evidence="6">
    <location>
        <begin position="1"/>
        <end position="19"/>
    </location>
</feature>
<dbReference type="RefSeq" id="WP_087437831.1">
    <property type="nucleotide sequence ID" value="NZ_CP021416.1"/>
</dbReference>
<proteinExistence type="inferred from homology"/>
<reference evidence="9" key="1">
    <citation type="submission" date="2017-05" db="EMBL/GenBank/DDBJ databases">
        <title>Dechlorination kinetics govern the competition between two new strains of the genus Sulfurospirillum.</title>
        <authorList>
            <person name="Buttet G.F."/>
            <person name="Murray A.M."/>
            <person name="Goris T."/>
            <person name="Burion M."/>
            <person name="Lin B."/>
            <person name="Rolle M."/>
            <person name="Maillard J."/>
        </authorList>
    </citation>
    <scope>NUCLEOTIDE SEQUENCE [LARGE SCALE GENOMIC DNA]</scope>
    <source>
        <strain evidence="9">SL2-1</strain>
    </source>
</reference>
<dbReference type="InterPro" id="IPR004447">
    <property type="entry name" value="Peptidase_S41A"/>
</dbReference>
<evidence type="ECO:0000256" key="4">
    <source>
        <dbReference type="ARBA" id="ARBA00022825"/>
    </source>
</evidence>
<evidence type="ECO:0000256" key="3">
    <source>
        <dbReference type="ARBA" id="ARBA00022801"/>
    </source>
</evidence>
<sequence length="386" mass="43362">MRRFFFVLAFTLLSMLDAANTPVYDPATLYQEVVQKIKDESINPVDEKRLMNRCLDGMVNSVDQNGRYLNEEEYETLYLSSKAVAGVGLFLAEKHNHIFVKSVVDHSPAQKANLQKDDEIVQIDGILVRDLNFEEVVAALRGSPNTKVKLGILKPNSFKSIEVQVMRKVVAIDYITSLMFEGDIAYVKVSSFAQNALLEMLDDIQYLYNLQHNKLNGMILDLRDNPGGYFISGIALTSLFLEKDKPIINVKSRHKEEKKQYINTPQDYDGIEYAEKIEALSFLKTIPLVILVNNDSSGSSEIVASVLQEYNRATIIGTPTFGKDTFATLFPLSTTSSAVKFATARWSTPKGKSVWPNGVTPNIEVMQESEEDDKPLSEALRVLKKE</sequence>
<dbReference type="SMART" id="SM00245">
    <property type="entry name" value="TSPc"/>
    <property type="match status" value="1"/>
</dbReference>
<evidence type="ECO:0000259" key="7">
    <source>
        <dbReference type="PROSITE" id="PS50106"/>
    </source>
</evidence>
<dbReference type="SUPFAM" id="SSF50156">
    <property type="entry name" value="PDZ domain-like"/>
    <property type="match status" value="1"/>
</dbReference>
<evidence type="ECO:0000313" key="9">
    <source>
        <dbReference type="Proteomes" id="UP000196005"/>
    </source>
</evidence>
<evidence type="ECO:0000256" key="5">
    <source>
        <dbReference type="RuleBase" id="RU004404"/>
    </source>
</evidence>
<keyword evidence="9" id="KW-1185">Reference proteome</keyword>
<dbReference type="PANTHER" id="PTHR32060">
    <property type="entry name" value="TAIL-SPECIFIC PROTEASE"/>
    <property type="match status" value="1"/>
</dbReference>
<dbReference type="KEGG" id="suls:Sdiek1_0612"/>
<dbReference type="InterPro" id="IPR005151">
    <property type="entry name" value="Tail-specific_protease"/>
</dbReference>
<dbReference type="CDD" id="cd07560">
    <property type="entry name" value="Peptidase_S41_CPP"/>
    <property type="match status" value="1"/>
</dbReference>
<dbReference type="Pfam" id="PF17820">
    <property type="entry name" value="PDZ_6"/>
    <property type="match status" value="1"/>
</dbReference>
<keyword evidence="4 5" id="KW-0720">Serine protease</keyword>
<dbReference type="InterPro" id="IPR036034">
    <property type="entry name" value="PDZ_sf"/>
</dbReference>
<keyword evidence="2 5" id="KW-0645">Protease</keyword>
<dbReference type="PANTHER" id="PTHR32060:SF30">
    <property type="entry name" value="CARBOXY-TERMINAL PROCESSING PROTEASE CTPA"/>
    <property type="match status" value="1"/>
</dbReference>